<dbReference type="Gene3D" id="3.40.50.10740">
    <property type="entry name" value="Class I glutamine amidotransferase-like"/>
    <property type="match status" value="1"/>
</dbReference>
<dbReference type="AlphaFoldDB" id="A0A1G1X2X7"/>
<dbReference type="InterPro" id="IPR029062">
    <property type="entry name" value="Class_I_gatase-like"/>
</dbReference>
<dbReference type="Proteomes" id="UP000177528">
    <property type="component" value="Unassembled WGS sequence"/>
</dbReference>
<organism evidence="6 7">
    <name type="scientific">Candidatus Andersenbacteria bacterium RIFCSPHIGHO2_12_FULL_45_11</name>
    <dbReference type="NCBI Taxonomy" id="1797281"/>
    <lineage>
        <taxon>Bacteria</taxon>
        <taxon>Candidatus Anderseniibacteriota</taxon>
    </lineage>
</organism>
<dbReference type="SUPFAM" id="SSF141986">
    <property type="entry name" value="LD-carboxypeptidase A C-terminal domain-like"/>
    <property type="match status" value="1"/>
</dbReference>
<name>A0A1G1X2X7_9BACT</name>
<feature type="domain" description="LD-carboxypeptidase C-terminal" evidence="5">
    <location>
        <begin position="192"/>
        <end position="309"/>
    </location>
</feature>
<sequence length="324" mass="35766">MKPIKPQRLHKGDIVGICSPSGTIDHKRELFERAKSNFEQATGLRTLVASNAYAKHYYSAGTPEERVADFHELIRNPDVKAIVFSAGGDTALDLLPLLDYELIKKNPKIITGISDATTLLSAITAKTGPITFLGLEILDFADRDMPYTLESIRRMLFDGTPGEIHANPNWKEFDGITHAYTGWQSIKPGVAEGVLVGGNIQSFMQLVGTEYELSSAGAIVFFEAYKLPKKQIHKSLMQLKLRGYFDIVAGMVVGYNLESDNPEVVGNEQPIAETVLEVVGEYNFPIMQIGEIGHHVENFLQPIGAKVRMDATNLIFEIAESVVE</sequence>
<evidence type="ECO:0000259" key="5">
    <source>
        <dbReference type="Pfam" id="PF17676"/>
    </source>
</evidence>
<evidence type="ECO:0000313" key="7">
    <source>
        <dbReference type="Proteomes" id="UP000177528"/>
    </source>
</evidence>
<dbReference type="CDD" id="cd07062">
    <property type="entry name" value="Peptidase_S66_mccF_like"/>
    <property type="match status" value="1"/>
</dbReference>
<dbReference type="SUPFAM" id="SSF52317">
    <property type="entry name" value="Class I glutamine amidotransferase-like"/>
    <property type="match status" value="1"/>
</dbReference>
<protein>
    <recommendedName>
        <fullName evidence="8">LD-carboxypeptidase</fullName>
    </recommendedName>
</protein>
<dbReference type="Pfam" id="PF02016">
    <property type="entry name" value="Peptidase_S66"/>
    <property type="match status" value="1"/>
</dbReference>
<dbReference type="Pfam" id="PF17676">
    <property type="entry name" value="Peptidase_S66C"/>
    <property type="match status" value="1"/>
</dbReference>
<comment type="caution">
    <text evidence="6">The sequence shown here is derived from an EMBL/GenBank/DDBJ whole genome shotgun (WGS) entry which is preliminary data.</text>
</comment>
<dbReference type="InterPro" id="IPR003507">
    <property type="entry name" value="S66_fam"/>
</dbReference>
<evidence type="ECO:0000259" key="4">
    <source>
        <dbReference type="Pfam" id="PF02016"/>
    </source>
</evidence>
<feature type="active site" description="Charge relay system" evidence="3">
    <location>
        <position position="223"/>
    </location>
</feature>
<dbReference type="Gene3D" id="3.50.30.60">
    <property type="entry name" value="LD-carboxypeptidase A C-terminal domain-like"/>
    <property type="match status" value="1"/>
</dbReference>
<feature type="active site" description="Nucleophile" evidence="3">
    <location>
        <position position="114"/>
    </location>
</feature>
<feature type="active site" description="Charge relay system" evidence="3">
    <location>
        <position position="294"/>
    </location>
</feature>
<dbReference type="InterPro" id="IPR027478">
    <property type="entry name" value="LdcA_N"/>
</dbReference>
<dbReference type="GO" id="GO:0016787">
    <property type="term" value="F:hydrolase activity"/>
    <property type="evidence" value="ECO:0007669"/>
    <property type="project" value="UniProtKB-KW"/>
</dbReference>
<dbReference type="InterPro" id="IPR040921">
    <property type="entry name" value="Peptidase_S66C"/>
</dbReference>
<evidence type="ECO:0008006" key="8">
    <source>
        <dbReference type="Google" id="ProtNLM"/>
    </source>
</evidence>
<evidence type="ECO:0000313" key="6">
    <source>
        <dbReference type="EMBL" id="OGY34323.1"/>
    </source>
</evidence>
<comment type="similarity">
    <text evidence="1">Belongs to the peptidase S66 family.</text>
</comment>
<evidence type="ECO:0000256" key="2">
    <source>
        <dbReference type="ARBA" id="ARBA00022801"/>
    </source>
</evidence>
<feature type="domain" description="LD-carboxypeptidase N-terminal" evidence="4">
    <location>
        <begin position="15"/>
        <end position="134"/>
    </location>
</feature>
<gene>
    <name evidence="6" type="ORF">A3D99_04645</name>
</gene>
<accession>A0A1G1X2X7</accession>
<reference evidence="6 7" key="1">
    <citation type="journal article" date="2016" name="Nat. Commun.">
        <title>Thousands of microbial genomes shed light on interconnected biogeochemical processes in an aquifer system.</title>
        <authorList>
            <person name="Anantharaman K."/>
            <person name="Brown C.T."/>
            <person name="Hug L.A."/>
            <person name="Sharon I."/>
            <person name="Castelle C.J."/>
            <person name="Probst A.J."/>
            <person name="Thomas B.C."/>
            <person name="Singh A."/>
            <person name="Wilkins M.J."/>
            <person name="Karaoz U."/>
            <person name="Brodie E.L."/>
            <person name="Williams K.H."/>
            <person name="Hubbard S.S."/>
            <person name="Banfield J.F."/>
        </authorList>
    </citation>
    <scope>NUCLEOTIDE SEQUENCE [LARGE SCALE GENOMIC DNA]</scope>
</reference>
<dbReference type="PIRSF" id="PIRSF028757">
    <property type="entry name" value="LD-carboxypeptidase"/>
    <property type="match status" value="1"/>
</dbReference>
<dbReference type="InterPro" id="IPR040449">
    <property type="entry name" value="Peptidase_S66_N"/>
</dbReference>
<dbReference type="PANTHER" id="PTHR30237:SF5">
    <property type="entry name" value="CARBOXYPEPTIDASE VC_A0337-RELATED"/>
    <property type="match status" value="1"/>
</dbReference>
<evidence type="ECO:0000256" key="1">
    <source>
        <dbReference type="ARBA" id="ARBA00010233"/>
    </source>
</evidence>
<dbReference type="PANTHER" id="PTHR30237">
    <property type="entry name" value="MURAMOYLTETRAPEPTIDE CARBOXYPEPTIDASE"/>
    <property type="match status" value="1"/>
</dbReference>
<proteinExistence type="inferred from homology"/>
<dbReference type="InterPro" id="IPR027461">
    <property type="entry name" value="Carboxypeptidase_A_C_sf"/>
</dbReference>
<keyword evidence="2" id="KW-0378">Hydrolase</keyword>
<dbReference type="EMBL" id="MHHR01000016">
    <property type="protein sequence ID" value="OGY34323.1"/>
    <property type="molecule type" value="Genomic_DNA"/>
</dbReference>
<evidence type="ECO:0000256" key="3">
    <source>
        <dbReference type="PIRSR" id="PIRSR028757-1"/>
    </source>
</evidence>